<sequence>MDLTQVNTEGSNESRESHILNQKAKKKTTFATEKHVDKEVSPPLLIQAPVPGCRDVAGTVTRTSNRVVAAQPAPTPRTARTPPTFQRQRPQRGRKAGGGPDNNSDSESDGEERKRRRSEDTDGTVSRRNPPKAPAPPTEDSYGRDTRELERLRDENMRIQQFRVLRQLEEKWEAIDTRLRMHQAGAAERVRDLIRLRQQQRHARAPIKKRVLERNQDLQEYLEEILYGVIKEDEDEAERTELDDLEEIVERIESELVNRISHFEDWKIQKLDSHDRIIRAFDRAEKELWKLPELRDAIANDASRDAASFNRSIKSVVNSFILKDASLPEGTQKTFIDHLVDACWSEIISSIVEAILSVDTTDLLEGSPTGAWLAPFETSRMNHKSTAAYRRWLIGDLTSRGCRQLCLDLHRLKRQETVREYRTCMETVKMSVRQEFCCGAVRPDEVSLILMKGNHLTGVRTVSPSMLQMLGWFYDVASENYWRCTIFETSDRRKELIKMSMDGEILGLFSMDARSYPMCLEYQRHGKDSNFVVRPLGELELIALDLV</sequence>
<organism evidence="2 3">
    <name type="scientific">Pestalotiopsis fici (strain W106-1 / CGMCC3.15140)</name>
    <dbReference type="NCBI Taxonomy" id="1229662"/>
    <lineage>
        <taxon>Eukaryota</taxon>
        <taxon>Fungi</taxon>
        <taxon>Dikarya</taxon>
        <taxon>Ascomycota</taxon>
        <taxon>Pezizomycotina</taxon>
        <taxon>Sordariomycetes</taxon>
        <taxon>Xylariomycetidae</taxon>
        <taxon>Amphisphaeriales</taxon>
        <taxon>Sporocadaceae</taxon>
        <taxon>Pestalotiopsis</taxon>
    </lineage>
</organism>
<accession>W3WK02</accession>
<dbReference type="KEGG" id="pfy:PFICI_14064"/>
<protein>
    <submittedName>
        <fullName evidence="2">Uncharacterized protein</fullName>
    </submittedName>
</protein>
<feature type="compositionally biased region" description="Low complexity" evidence="1">
    <location>
        <begin position="69"/>
        <end position="88"/>
    </location>
</feature>
<dbReference type="eggNOG" id="ENOG502TAW1">
    <property type="taxonomic scope" value="Eukaryota"/>
</dbReference>
<dbReference type="AlphaFoldDB" id="W3WK02"/>
<dbReference type="GeneID" id="19279077"/>
<feature type="region of interest" description="Disordered" evidence="1">
    <location>
        <begin position="63"/>
        <end position="152"/>
    </location>
</feature>
<proteinExistence type="predicted"/>
<gene>
    <name evidence="2" type="ORF">PFICI_14064</name>
</gene>
<keyword evidence="3" id="KW-1185">Reference proteome</keyword>
<feature type="compositionally biased region" description="Polar residues" evidence="1">
    <location>
        <begin position="1"/>
        <end position="11"/>
    </location>
</feature>
<evidence type="ECO:0000313" key="2">
    <source>
        <dbReference type="EMBL" id="ETS74198.1"/>
    </source>
</evidence>
<dbReference type="Proteomes" id="UP000030651">
    <property type="component" value="Unassembled WGS sequence"/>
</dbReference>
<dbReference type="HOGENOM" id="CLU_490982_0_0_1"/>
<dbReference type="OrthoDB" id="4777585at2759"/>
<feature type="compositionally biased region" description="Basic and acidic residues" evidence="1">
    <location>
        <begin position="141"/>
        <end position="152"/>
    </location>
</feature>
<evidence type="ECO:0000256" key="1">
    <source>
        <dbReference type="SAM" id="MobiDB-lite"/>
    </source>
</evidence>
<feature type="region of interest" description="Disordered" evidence="1">
    <location>
        <begin position="1"/>
        <end position="36"/>
    </location>
</feature>
<dbReference type="EMBL" id="KI912120">
    <property type="protein sequence ID" value="ETS74198.1"/>
    <property type="molecule type" value="Genomic_DNA"/>
</dbReference>
<evidence type="ECO:0000313" key="3">
    <source>
        <dbReference type="Proteomes" id="UP000030651"/>
    </source>
</evidence>
<name>W3WK02_PESFW</name>
<reference evidence="3" key="1">
    <citation type="journal article" date="2015" name="BMC Genomics">
        <title>Genomic and transcriptomic analysis of the endophytic fungus Pestalotiopsis fici reveals its lifestyle and high potential for synthesis of natural products.</title>
        <authorList>
            <person name="Wang X."/>
            <person name="Zhang X."/>
            <person name="Liu L."/>
            <person name="Xiang M."/>
            <person name="Wang W."/>
            <person name="Sun X."/>
            <person name="Che Y."/>
            <person name="Guo L."/>
            <person name="Liu G."/>
            <person name="Guo L."/>
            <person name="Wang C."/>
            <person name="Yin W.B."/>
            <person name="Stadler M."/>
            <person name="Zhang X."/>
            <person name="Liu X."/>
        </authorList>
    </citation>
    <scope>NUCLEOTIDE SEQUENCE [LARGE SCALE GENOMIC DNA]</scope>
    <source>
        <strain evidence="3">W106-1 / CGMCC3.15140</strain>
    </source>
</reference>
<dbReference type="InParanoid" id="W3WK02"/>
<dbReference type="RefSeq" id="XP_007840836.1">
    <property type="nucleotide sequence ID" value="XM_007842645.1"/>
</dbReference>
<feature type="compositionally biased region" description="Basic and acidic residues" evidence="1">
    <location>
        <begin position="111"/>
        <end position="120"/>
    </location>
</feature>